<feature type="repeat" description="NHL" evidence="23">
    <location>
        <begin position="595"/>
        <end position="636"/>
    </location>
</feature>
<evidence type="ECO:0000256" key="11">
    <source>
        <dbReference type="ARBA" id="ARBA00022771"/>
    </source>
</evidence>
<feature type="coiled-coil region" evidence="24">
    <location>
        <begin position="318"/>
        <end position="345"/>
    </location>
</feature>
<dbReference type="Gene3D" id="3.30.40.10">
    <property type="entry name" value="Zinc/RING finger domain, C3HC4 (zinc finger)"/>
    <property type="match status" value="1"/>
</dbReference>
<evidence type="ECO:0000256" key="18">
    <source>
        <dbReference type="ARBA" id="ARBA00041679"/>
    </source>
</evidence>
<feature type="domain" description="B box-type" evidence="27">
    <location>
        <begin position="146"/>
        <end position="188"/>
    </location>
</feature>
<feature type="repeat" description="NHL" evidence="23">
    <location>
        <begin position="687"/>
        <end position="730"/>
    </location>
</feature>
<evidence type="ECO:0000256" key="17">
    <source>
        <dbReference type="ARBA" id="ARBA00040205"/>
    </source>
</evidence>
<evidence type="ECO:0000256" key="23">
    <source>
        <dbReference type="PROSITE-ProRule" id="PRU00504"/>
    </source>
</evidence>
<name>A0AAD9QGT8_ACRCE</name>
<evidence type="ECO:0000256" key="19">
    <source>
        <dbReference type="ARBA" id="ARBA00042007"/>
    </source>
</evidence>
<proteinExistence type="inferred from homology"/>
<keyword evidence="14" id="KW-0694">RNA-binding</keyword>
<sequence length="821" mass="91259">MTCAYGTKIIPLQRSSSNIVINNTGAFGPVYPGSMRLFCSAEMAEGSETLVSLPGQWKMPCPRCQNVFDDPKVLPCLHAFCKNCLIKAVENGRLNCPTCRRNVPLSEAGIDGLPTNILSHNILDVLVPSQDSIQTRSWTRAVIQQCSNCGEGSMVTARCIDCRELLCDSCVRAHQRVRLTKEHRIVTFIEEAAMLRKTTIATSTTASSPTTSISSVSTTSDKSSSEDLIRCGKHEFQFLSLYCETCFTPVCKECTFSDHRGHSFQYLREAVQSTQAIVGKLIGDAKTEISKIEEAVSNSQAIAEQVEYRAQTVSNEIRQTVRRHMAALEERERELLRRVEKVRQIKGKSLHLQIDELKVYLNKVMTVCNTSERSVEHSTDPELLATKTRLSDTLNELRAKRGLFQPHEDDAILFTPPDQALQTAISSLGIISSSAFSPYSCATGDGLRRGIRGKLAMFIVQAKDHQGENRCIGGDPLRVQIQGPHGVFYRAEISDRQNGTYAVSYRPQVTGEHVISVTIRGCHITDSPFRVTVIKGRNYSGIGPVVRFFGSEGECNGELCRPWGVCCDKDGNIIVADRSNNRIQIFDCYGKFRLKFGSAGSRNGQFDRPAGVTCDCEGRIIVADKDNHRIQVFMADGTFILKFGEKGSKNGQFSYPWDVACSNEGNILVSDTRNHRVQLFNHDGKFLGKFGFEGIHWKEFDSPRGVAFNHEGHMIVTDFNNHRLLVIRSDFQHAWFLGVEGSKNSEFLRPQGVAVDQEGNIIVADSKNHRIQIFQPNGNFLCKFGTHGCSPGQLDRPSGICVSNDGLIIVVDFGNNRIQLF</sequence>
<accession>A0AAD9QGT8</accession>
<evidence type="ECO:0000256" key="9">
    <source>
        <dbReference type="ARBA" id="ARBA00022723"/>
    </source>
</evidence>
<evidence type="ECO:0000256" key="2">
    <source>
        <dbReference type="ARBA" id="ARBA00004201"/>
    </source>
</evidence>
<dbReference type="SUPFAM" id="SSF81296">
    <property type="entry name" value="E set domains"/>
    <property type="match status" value="1"/>
</dbReference>
<dbReference type="GO" id="GO:0000932">
    <property type="term" value="C:P-body"/>
    <property type="evidence" value="ECO:0007669"/>
    <property type="project" value="UniProtKB-SubCell"/>
</dbReference>
<evidence type="ECO:0000256" key="14">
    <source>
        <dbReference type="ARBA" id="ARBA00022884"/>
    </source>
</evidence>
<dbReference type="InterPro" id="IPR018957">
    <property type="entry name" value="Znf_C3HC4_RING-type"/>
</dbReference>
<evidence type="ECO:0000313" key="29">
    <source>
        <dbReference type="Proteomes" id="UP001249851"/>
    </source>
</evidence>
<dbReference type="Pfam" id="PF00097">
    <property type="entry name" value="zf-C3HC4"/>
    <property type="match status" value="1"/>
</dbReference>
<dbReference type="FunFam" id="2.120.10.30:FF:000025">
    <property type="entry name" value="E3 ubiquitin-protein ligase TRIM71"/>
    <property type="match status" value="1"/>
</dbReference>
<dbReference type="Gene3D" id="3.30.160.60">
    <property type="entry name" value="Classic Zinc Finger"/>
    <property type="match status" value="1"/>
</dbReference>
<evidence type="ECO:0000256" key="21">
    <source>
        <dbReference type="PROSITE-ProRule" id="PRU00024"/>
    </source>
</evidence>
<evidence type="ECO:0000256" key="25">
    <source>
        <dbReference type="SAM" id="MobiDB-lite"/>
    </source>
</evidence>
<keyword evidence="11 21" id="KW-0863">Zinc-finger</keyword>
<dbReference type="InterPro" id="IPR013783">
    <property type="entry name" value="Ig-like_fold"/>
</dbReference>
<keyword evidence="8" id="KW-0808">Transferase</keyword>
<dbReference type="PROSITE" id="PS50194">
    <property type="entry name" value="FILAMIN_REPEAT"/>
    <property type="match status" value="1"/>
</dbReference>
<feature type="repeat" description="NHL" evidence="23">
    <location>
        <begin position="736"/>
        <end position="777"/>
    </location>
</feature>
<dbReference type="GO" id="GO:0000209">
    <property type="term" value="P:protein polyubiquitination"/>
    <property type="evidence" value="ECO:0007669"/>
    <property type="project" value="TreeGrafter"/>
</dbReference>
<keyword evidence="7" id="KW-0963">Cytoplasm</keyword>
<evidence type="ECO:0000256" key="1">
    <source>
        <dbReference type="ARBA" id="ARBA00000900"/>
    </source>
</evidence>
<dbReference type="InterPro" id="IPR013083">
    <property type="entry name" value="Znf_RING/FYVE/PHD"/>
</dbReference>
<evidence type="ECO:0000256" key="20">
    <source>
        <dbReference type="ARBA" id="ARBA00043228"/>
    </source>
</evidence>
<evidence type="ECO:0000256" key="13">
    <source>
        <dbReference type="ARBA" id="ARBA00022833"/>
    </source>
</evidence>
<reference evidence="28" key="1">
    <citation type="journal article" date="2023" name="G3 (Bethesda)">
        <title>Whole genome assembly and annotation of the endangered Caribbean coral Acropora cervicornis.</title>
        <authorList>
            <person name="Selwyn J.D."/>
            <person name="Vollmer S.V."/>
        </authorList>
    </citation>
    <scope>NUCLEOTIDE SEQUENCE</scope>
    <source>
        <strain evidence="28">K2</strain>
    </source>
</reference>
<evidence type="ECO:0000256" key="7">
    <source>
        <dbReference type="ARBA" id="ARBA00022490"/>
    </source>
</evidence>
<comment type="subcellular location">
    <subcellularLocation>
        <location evidence="2">Cytoplasm</location>
        <location evidence="2">P-body</location>
    </subcellularLocation>
</comment>
<evidence type="ECO:0000256" key="3">
    <source>
        <dbReference type="ARBA" id="ARBA00004906"/>
    </source>
</evidence>
<dbReference type="InterPro" id="IPR001841">
    <property type="entry name" value="Znf_RING"/>
</dbReference>
<dbReference type="AlphaFoldDB" id="A0AAD9QGT8"/>
<dbReference type="Pfam" id="PF01436">
    <property type="entry name" value="NHL"/>
    <property type="match status" value="6"/>
</dbReference>
<keyword evidence="29" id="KW-1185">Reference proteome</keyword>
<evidence type="ECO:0000256" key="8">
    <source>
        <dbReference type="ARBA" id="ARBA00022679"/>
    </source>
</evidence>
<keyword evidence="12" id="KW-0833">Ubl conjugation pathway</keyword>
<dbReference type="GO" id="GO:0017148">
    <property type="term" value="P:negative regulation of translation"/>
    <property type="evidence" value="ECO:0007669"/>
    <property type="project" value="UniProtKB-ARBA"/>
</dbReference>
<dbReference type="Gene3D" id="2.60.40.10">
    <property type="entry name" value="Immunoglobulins"/>
    <property type="match status" value="1"/>
</dbReference>
<comment type="pathway">
    <text evidence="3">Protein modification; protein ubiquitination.</text>
</comment>
<dbReference type="PANTHER" id="PTHR24104:SF48">
    <property type="entry name" value="PROTEIN WECH"/>
    <property type="match status" value="1"/>
</dbReference>
<dbReference type="GO" id="GO:0031047">
    <property type="term" value="P:regulatory ncRNA-mediated gene silencing"/>
    <property type="evidence" value="ECO:0007669"/>
    <property type="project" value="UniProtKB-KW"/>
</dbReference>
<dbReference type="PROSITE" id="PS00518">
    <property type="entry name" value="ZF_RING_1"/>
    <property type="match status" value="1"/>
</dbReference>
<dbReference type="PROSITE" id="PS51125">
    <property type="entry name" value="NHL"/>
    <property type="match status" value="6"/>
</dbReference>
<evidence type="ECO:0000256" key="5">
    <source>
        <dbReference type="ARBA" id="ARBA00012483"/>
    </source>
</evidence>
<evidence type="ECO:0000259" key="26">
    <source>
        <dbReference type="PROSITE" id="PS50089"/>
    </source>
</evidence>
<keyword evidence="10" id="KW-0677">Repeat</keyword>
<dbReference type="InterPro" id="IPR017868">
    <property type="entry name" value="Filamin/ABP280_repeat-like"/>
</dbReference>
<comment type="similarity">
    <text evidence="4">Belongs to the TRIM/RBCC family.</text>
</comment>
<dbReference type="SUPFAM" id="SSF57845">
    <property type="entry name" value="B-box zinc-binding domain"/>
    <property type="match status" value="1"/>
</dbReference>
<feature type="repeat" description="NHL" evidence="23">
    <location>
        <begin position="546"/>
        <end position="589"/>
    </location>
</feature>
<evidence type="ECO:0000256" key="24">
    <source>
        <dbReference type="SAM" id="Coils"/>
    </source>
</evidence>
<dbReference type="InterPro" id="IPR017907">
    <property type="entry name" value="Znf_RING_CS"/>
</dbReference>
<evidence type="ECO:0000313" key="28">
    <source>
        <dbReference type="EMBL" id="KAK2560635.1"/>
    </source>
</evidence>
<evidence type="ECO:0000259" key="27">
    <source>
        <dbReference type="PROSITE" id="PS50119"/>
    </source>
</evidence>
<comment type="catalytic activity">
    <reaction evidence="1">
        <text>S-ubiquitinyl-[E2 ubiquitin-conjugating enzyme]-L-cysteine + [acceptor protein]-L-lysine = [E2 ubiquitin-conjugating enzyme]-L-cysteine + N(6)-ubiquitinyl-[acceptor protein]-L-lysine.</text>
        <dbReference type="EC" id="2.3.2.27"/>
    </reaction>
</comment>
<dbReference type="GO" id="GO:0008270">
    <property type="term" value="F:zinc ion binding"/>
    <property type="evidence" value="ECO:0007669"/>
    <property type="project" value="UniProtKB-KW"/>
</dbReference>
<feature type="repeat" description="NHL" evidence="23">
    <location>
        <begin position="642"/>
        <end position="683"/>
    </location>
</feature>
<evidence type="ECO:0000256" key="4">
    <source>
        <dbReference type="ARBA" id="ARBA00008518"/>
    </source>
</evidence>
<dbReference type="PROSITE" id="PS50119">
    <property type="entry name" value="ZF_BBOX"/>
    <property type="match status" value="2"/>
</dbReference>
<dbReference type="FunFam" id="2.120.10.30:FF:000080">
    <property type="entry name" value="E3 ubiquitin-protein ligase TRIM71"/>
    <property type="match status" value="1"/>
</dbReference>
<dbReference type="InterPro" id="IPR001258">
    <property type="entry name" value="NHL_repeat"/>
</dbReference>
<reference evidence="28" key="2">
    <citation type="journal article" date="2023" name="Science">
        <title>Genomic signatures of disease resistance in endangered staghorn corals.</title>
        <authorList>
            <person name="Vollmer S.V."/>
            <person name="Selwyn J.D."/>
            <person name="Despard B.A."/>
            <person name="Roesel C.L."/>
        </authorList>
    </citation>
    <scope>NUCLEOTIDE SEQUENCE</scope>
    <source>
        <strain evidence="28">K2</strain>
    </source>
</reference>
<comment type="caution">
    <text evidence="28">The sequence shown here is derived from an EMBL/GenBank/DDBJ whole genome shotgun (WGS) entry which is preliminary data.</text>
</comment>
<dbReference type="SMART" id="SM00184">
    <property type="entry name" value="RING"/>
    <property type="match status" value="2"/>
</dbReference>
<dbReference type="Gene3D" id="2.120.10.30">
    <property type="entry name" value="TolB, C-terminal domain"/>
    <property type="match status" value="3"/>
</dbReference>
<feature type="repeat" description="NHL" evidence="23">
    <location>
        <begin position="781"/>
        <end position="821"/>
    </location>
</feature>
<feature type="repeat" description="Filamin" evidence="22">
    <location>
        <begin position="442"/>
        <end position="533"/>
    </location>
</feature>
<dbReference type="InterPro" id="IPR000315">
    <property type="entry name" value="Znf_B-box"/>
</dbReference>
<dbReference type="CDD" id="cd19796">
    <property type="entry name" value="Bbox2_TRIM71_C-VII"/>
    <property type="match status" value="1"/>
</dbReference>
<evidence type="ECO:0000256" key="12">
    <source>
        <dbReference type="ARBA" id="ARBA00022786"/>
    </source>
</evidence>
<dbReference type="CDD" id="cd19812">
    <property type="entry name" value="Bbox1_TRIM71_C-VII"/>
    <property type="match status" value="1"/>
</dbReference>
<feature type="domain" description="B box-type" evidence="27">
    <location>
        <begin position="226"/>
        <end position="267"/>
    </location>
</feature>
<dbReference type="SMART" id="SM00336">
    <property type="entry name" value="BBOX"/>
    <property type="match status" value="2"/>
</dbReference>
<dbReference type="InterPro" id="IPR001298">
    <property type="entry name" value="Filamin/ABP280_rpt"/>
</dbReference>
<dbReference type="InterPro" id="IPR003649">
    <property type="entry name" value="Bbox_C"/>
</dbReference>
<protein>
    <recommendedName>
        <fullName evidence="17">E3 ubiquitin-protein ligase TRIM71</fullName>
        <ecNumber evidence="5">2.3.2.27</ecNumber>
    </recommendedName>
    <alternativeName>
        <fullName evidence="20">Protein lin-41 homolog</fullName>
    </alternativeName>
    <alternativeName>
        <fullName evidence="18">RING-type E3 ubiquitin transferase TRIM71</fullName>
    </alternativeName>
    <alternativeName>
        <fullName evidence="19">Tripartite motif-containing protein 71</fullName>
    </alternativeName>
</protein>
<evidence type="ECO:0000256" key="6">
    <source>
        <dbReference type="ARBA" id="ARBA00022473"/>
    </source>
</evidence>
<dbReference type="PANTHER" id="PTHR24104">
    <property type="entry name" value="E3 UBIQUITIN-PROTEIN LIGASE NHLRC1-RELATED"/>
    <property type="match status" value="1"/>
</dbReference>
<evidence type="ECO:0000256" key="16">
    <source>
        <dbReference type="ARBA" id="ARBA00023158"/>
    </source>
</evidence>
<evidence type="ECO:0000256" key="15">
    <source>
        <dbReference type="ARBA" id="ARBA00023054"/>
    </source>
</evidence>
<dbReference type="Pfam" id="PF00643">
    <property type="entry name" value="zf-B_box"/>
    <property type="match status" value="1"/>
</dbReference>
<dbReference type="InterPro" id="IPR050952">
    <property type="entry name" value="TRIM-NHL_E3_ligases"/>
</dbReference>
<dbReference type="GO" id="GO:0035198">
    <property type="term" value="F:miRNA binding"/>
    <property type="evidence" value="ECO:0007669"/>
    <property type="project" value="UniProtKB-ARBA"/>
</dbReference>
<dbReference type="GO" id="GO:0043161">
    <property type="term" value="P:proteasome-mediated ubiquitin-dependent protein catabolic process"/>
    <property type="evidence" value="ECO:0007669"/>
    <property type="project" value="TreeGrafter"/>
</dbReference>
<dbReference type="PROSITE" id="PS50089">
    <property type="entry name" value="ZF_RING_2"/>
    <property type="match status" value="1"/>
</dbReference>
<dbReference type="Proteomes" id="UP001249851">
    <property type="component" value="Unassembled WGS sequence"/>
</dbReference>
<dbReference type="CDD" id="cd14954">
    <property type="entry name" value="NHL_TRIM71_like"/>
    <property type="match status" value="1"/>
</dbReference>
<feature type="domain" description="RING-type" evidence="26">
    <location>
        <begin position="61"/>
        <end position="100"/>
    </location>
</feature>
<dbReference type="InterPro" id="IPR011042">
    <property type="entry name" value="6-blade_b-propeller_TolB-like"/>
</dbReference>
<dbReference type="SUPFAM" id="SSF101898">
    <property type="entry name" value="NHL repeat"/>
    <property type="match status" value="1"/>
</dbReference>
<organism evidence="28 29">
    <name type="scientific">Acropora cervicornis</name>
    <name type="common">Staghorn coral</name>
    <dbReference type="NCBI Taxonomy" id="6130"/>
    <lineage>
        <taxon>Eukaryota</taxon>
        <taxon>Metazoa</taxon>
        <taxon>Cnidaria</taxon>
        <taxon>Anthozoa</taxon>
        <taxon>Hexacorallia</taxon>
        <taxon>Scleractinia</taxon>
        <taxon>Astrocoeniina</taxon>
        <taxon>Acroporidae</taxon>
        <taxon>Acropora</taxon>
    </lineage>
</organism>
<evidence type="ECO:0000256" key="10">
    <source>
        <dbReference type="ARBA" id="ARBA00022737"/>
    </source>
</evidence>
<evidence type="ECO:0000256" key="22">
    <source>
        <dbReference type="PROSITE-ProRule" id="PRU00087"/>
    </source>
</evidence>
<keyword evidence="15 24" id="KW-0175">Coiled coil</keyword>
<dbReference type="GO" id="GO:0061630">
    <property type="term" value="F:ubiquitin protein ligase activity"/>
    <property type="evidence" value="ECO:0007669"/>
    <property type="project" value="UniProtKB-EC"/>
</dbReference>
<keyword evidence="9" id="KW-0479">Metal-binding</keyword>
<keyword evidence="6" id="KW-0217">Developmental protein</keyword>
<feature type="region of interest" description="Disordered" evidence="25">
    <location>
        <begin position="205"/>
        <end position="224"/>
    </location>
</feature>
<dbReference type="SMART" id="SM00557">
    <property type="entry name" value="IG_FLMN"/>
    <property type="match status" value="1"/>
</dbReference>
<dbReference type="FunFam" id="2.120.10.30:FF:000013">
    <property type="entry name" value="E3 ubiquitin-protein ligase TRIM71"/>
    <property type="match status" value="1"/>
</dbReference>
<feature type="compositionally biased region" description="Low complexity" evidence="25">
    <location>
        <begin position="205"/>
        <end position="222"/>
    </location>
</feature>
<dbReference type="EC" id="2.3.2.27" evidence="5"/>
<keyword evidence="16" id="KW-0943">RNA-mediated gene silencing</keyword>
<dbReference type="SMART" id="SM00502">
    <property type="entry name" value="BBC"/>
    <property type="match status" value="1"/>
</dbReference>
<dbReference type="InterPro" id="IPR014756">
    <property type="entry name" value="Ig_E-set"/>
</dbReference>
<gene>
    <name evidence="28" type="ORF">P5673_016386</name>
</gene>
<dbReference type="EMBL" id="JARQWQ010000035">
    <property type="protein sequence ID" value="KAK2560635.1"/>
    <property type="molecule type" value="Genomic_DNA"/>
</dbReference>
<dbReference type="SUPFAM" id="SSF57850">
    <property type="entry name" value="RING/U-box"/>
    <property type="match status" value="1"/>
</dbReference>
<keyword evidence="13" id="KW-0862">Zinc</keyword>
<dbReference type="Pfam" id="PF00630">
    <property type="entry name" value="Filamin"/>
    <property type="match status" value="1"/>
</dbReference>